<dbReference type="OrthoDB" id="552713at2"/>
<dbReference type="AlphaFoldDB" id="A0A244CUD8"/>
<comment type="caution">
    <text evidence="1">The sequence shown here is derived from an EMBL/GenBank/DDBJ whole genome shotgun (WGS) entry which is preliminary data.</text>
</comment>
<evidence type="ECO:0000313" key="1">
    <source>
        <dbReference type="EMBL" id="OUL59227.1"/>
    </source>
</evidence>
<dbReference type="RefSeq" id="WP_086742620.1">
    <property type="nucleotide sequence ID" value="NZ_MWPV01000001.1"/>
</dbReference>
<organism evidence="1 2">
    <name type="scientific">Pseudoalteromonas ulvae</name>
    <dbReference type="NCBI Taxonomy" id="107327"/>
    <lineage>
        <taxon>Bacteria</taxon>
        <taxon>Pseudomonadati</taxon>
        <taxon>Pseudomonadota</taxon>
        <taxon>Gammaproteobacteria</taxon>
        <taxon>Alteromonadales</taxon>
        <taxon>Pseudoalteromonadaceae</taxon>
        <taxon>Pseudoalteromonas</taxon>
    </lineage>
</organism>
<dbReference type="EMBL" id="MWPV01000001">
    <property type="protein sequence ID" value="OUL59227.1"/>
    <property type="molecule type" value="Genomic_DNA"/>
</dbReference>
<dbReference type="Proteomes" id="UP000194841">
    <property type="component" value="Unassembled WGS sequence"/>
</dbReference>
<sequence length="167" mass="19079">MRPAKQNIIIGGQYNNLTVVAVTDRKASNGQLFYTCRCTCGSVRDVQKSNIGKVIGCGCVRNISKRTGTTPKPRSSTSKTQKIAQKLIKKEQANHATPKNNTAKFDDEHYDNSHELDLLNIKQQNERLTNRVKTRVRRKIEEIKDELRLKREQNTLERELNQLLKGC</sequence>
<proteinExistence type="predicted"/>
<reference evidence="1 2" key="1">
    <citation type="submission" date="2017-02" db="EMBL/GenBank/DDBJ databases">
        <title>Pseudoalteromonas ulvae TC14 Genome.</title>
        <authorList>
            <person name="Molmeret M."/>
        </authorList>
    </citation>
    <scope>NUCLEOTIDE SEQUENCE [LARGE SCALE GENOMIC DNA]</scope>
    <source>
        <strain evidence="1">TC14</strain>
    </source>
</reference>
<gene>
    <name evidence="1" type="ORF">B1199_02880</name>
</gene>
<accession>A0A244CUD8</accession>
<keyword evidence="2" id="KW-1185">Reference proteome</keyword>
<evidence type="ECO:0000313" key="2">
    <source>
        <dbReference type="Proteomes" id="UP000194841"/>
    </source>
</evidence>
<name>A0A244CUD8_PSEDV</name>
<protein>
    <submittedName>
        <fullName evidence="1">Uncharacterized protein</fullName>
    </submittedName>
</protein>